<reference evidence="11" key="1">
    <citation type="submission" date="2017-06" db="EMBL/GenBank/DDBJ databases">
        <title>Herbaspirillum phytohormonus sp. nov., isolated from the root nodule of Robinia pseudoacacia in lead-zinc mine.</title>
        <authorList>
            <person name="Fan M."/>
            <person name="Lin Y."/>
        </authorList>
    </citation>
    <scope>NUCLEOTIDE SEQUENCE [LARGE SCALE GENOMIC DNA]</scope>
    <source>
        <strain evidence="11">SC-089</strain>
    </source>
</reference>
<keyword evidence="5 8" id="KW-0812">Transmembrane</keyword>
<evidence type="ECO:0000256" key="3">
    <source>
        <dbReference type="ARBA" id="ARBA00022448"/>
    </source>
</evidence>
<feature type="transmembrane region" description="Helical" evidence="8">
    <location>
        <begin position="203"/>
        <end position="225"/>
    </location>
</feature>
<keyword evidence="7 8" id="KW-0472">Membrane</keyword>
<dbReference type="NCBIfam" id="TIGR01726">
    <property type="entry name" value="HEQRo_perm_3TM"/>
    <property type="match status" value="1"/>
</dbReference>
<comment type="caution">
    <text evidence="10">The sequence shown here is derived from an EMBL/GenBank/DDBJ whole genome shotgun (WGS) entry which is preliminary data.</text>
</comment>
<dbReference type="PANTHER" id="PTHR30614:SF42">
    <property type="entry name" value="GLUTAMATE_ASPARTATE IMPORT PERMEASE PROTEIN GLTJ"/>
    <property type="match status" value="1"/>
</dbReference>
<dbReference type="CDD" id="cd06261">
    <property type="entry name" value="TM_PBP2"/>
    <property type="match status" value="1"/>
</dbReference>
<dbReference type="AlphaFoldDB" id="A0A225MKJ2"/>
<comment type="subcellular location">
    <subcellularLocation>
        <location evidence="1">Cell inner membrane</location>
        <topology evidence="1">Multi-pass membrane protein</topology>
    </subcellularLocation>
    <subcellularLocation>
        <location evidence="8">Cell membrane</location>
        <topology evidence="8">Multi-pass membrane protein</topology>
    </subcellularLocation>
</comment>
<evidence type="ECO:0000256" key="7">
    <source>
        <dbReference type="ARBA" id="ARBA00023136"/>
    </source>
</evidence>
<evidence type="ECO:0000256" key="1">
    <source>
        <dbReference type="ARBA" id="ARBA00004429"/>
    </source>
</evidence>
<dbReference type="OrthoDB" id="6534575at2"/>
<dbReference type="InterPro" id="IPR000515">
    <property type="entry name" value="MetI-like"/>
</dbReference>
<organism evidence="10 11">
    <name type="scientific">Candidimonas nitroreducens</name>
    <dbReference type="NCBI Taxonomy" id="683354"/>
    <lineage>
        <taxon>Bacteria</taxon>
        <taxon>Pseudomonadati</taxon>
        <taxon>Pseudomonadota</taxon>
        <taxon>Betaproteobacteria</taxon>
        <taxon>Burkholderiales</taxon>
        <taxon>Alcaligenaceae</taxon>
        <taxon>Candidimonas</taxon>
    </lineage>
</organism>
<dbReference type="GO" id="GO:0006865">
    <property type="term" value="P:amino acid transport"/>
    <property type="evidence" value="ECO:0007669"/>
    <property type="project" value="TreeGrafter"/>
</dbReference>
<dbReference type="PROSITE" id="PS50928">
    <property type="entry name" value="ABC_TM1"/>
    <property type="match status" value="1"/>
</dbReference>
<dbReference type="GO" id="GO:0022857">
    <property type="term" value="F:transmembrane transporter activity"/>
    <property type="evidence" value="ECO:0007669"/>
    <property type="project" value="InterPro"/>
</dbReference>
<evidence type="ECO:0000256" key="6">
    <source>
        <dbReference type="ARBA" id="ARBA00022989"/>
    </source>
</evidence>
<dbReference type="RefSeq" id="WP_088602983.1">
    <property type="nucleotide sequence ID" value="NZ_NJIH01000004.1"/>
</dbReference>
<feature type="transmembrane region" description="Helical" evidence="8">
    <location>
        <begin position="59"/>
        <end position="81"/>
    </location>
</feature>
<keyword evidence="3 8" id="KW-0813">Transport</keyword>
<evidence type="ECO:0000256" key="8">
    <source>
        <dbReference type="RuleBase" id="RU363032"/>
    </source>
</evidence>
<dbReference type="Gene3D" id="1.10.3720.10">
    <property type="entry name" value="MetI-like"/>
    <property type="match status" value="1"/>
</dbReference>
<dbReference type="InterPro" id="IPR043429">
    <property type="entry name" value="ArtM/GltK/GlnP/TcyL/YhdX-like"/>
</dbReference>
<evidence type="ECO:0000313" key="10">
    <source>
        <dbReference type="EMBL" id="OWT61897.1"/>
    </source>
</evidence>
<proteinExistence type="inferred from homology"/>
<evidence type="ECO:0000256" key="2">
    <source>
        <dbReference type="ARBA" id="ARBA00010072"/>
    </source>
</evidence>
<name>A0A225MKJ2_9BURK</name>
<dbReference type="InterPro" id="IPR035906">
    <property type="entry name" value="MetI-like_sf"/>
</dbReference>
<feature type="transmembrane region" description="Helical" evidence="8">
    <location>
        <begin position="20"/>
        <end position="47"/>
    </location>
</feature>
<keyword evidence="6 8" id="KW-1133">Transmembrane helix</keyword>
<protein>
    <submittedName>
        <fullName evidence="10">Glutamate ABC transporter permease</fullName>
    </submittedName>
</protein>
<feature type="domain" description="ABC transmembrane type-1" evidence="9">
    <location>
        <begin position="23"/>
        <end position="222"/>
    </location>
</feature>
<evidence type="ECO:0000256" key="5">
    <source>
        <dbReference type="ARBA" id="ARBA00022692"/>
    </source>
</evidence>
<dbReference type="EMBL" id="NJIH01000004">
    <property type="protein sequence ID" value="OWT61897.1"/>
    <property type="molecule type" value="Genomic_DNA"/>
</dbReference>
<gene>
    <name evidence="10" type="ORF">CEY11_08710</name>
</gene>
<dbReference type="InterPro" id="IPR010065">
    <property type="entry name" value="AA_ABC_transptr_permease_3TM"/>
</dbReference>
<evidence type="ECO:0000256" key="4">
    <source>
        <dbReference type="ARBA" id="ARBA00022475"/>
    </source>
</evidence>
<dbReference type="GO" id="GO:0043190">
    <property type="term" value="C:ATP-binding cassette (ABC) transporter complex"/>
    <property type="evidence" value="ECO:0007669"/>
    <property type="project" value="InterPro"/>
</dbReference>
<dbReference type="PANTHER" id="PTHR30614">
    <property type="entry name" value="MEMBRANE COMPONENT OF AMINO ACID ABC TRANSPORTER"/>
    <property type="match status" value="1"/>
</dbReference>
<sequence>MNVLFDISVDPDFPWWQYLLNGLGISLALVACAFVIAILVGSVVGVMRTTRNPWMRRFSIYYVFVFRNIPLLVQFFLWFYVVPGLSESIKHLVLAVGPDVSQFAAAVLCLGIYTSARIAEDVRSGIEAIEGGQRQAAYAVGLREFGVYRHVLLPVAYRIIIPQLTSEATSLVKNSSVAYSIGLAELFSRTLTMGELTFRYTTAFLASAVGYVSVTLVLTALMILLERRFRLLSSLSGGAHS</sequence>
<accession>A0A225MKJ2</accession>
<evidence type="ECO:0000313" key="11">
    <source>
        <dbReference type="Proteomes" id="UP000214603"/>
    </source>
</evidence>
<dbReference type="SUPFAM" id="SSF161098">
    <property type="entry name" value="MetI-like"/>
    <property type="match status" value="1"/>
</dbReference>
<dbReference type="Proteomes" id="UP000214603">
    <property type="component" value="Unassembled WGS sequence"/>
</dbReference>
<evidence type="ECO:0000259" key="9">
    <source>
        <dbReference type="PROSITE" id="PS50928"/>
    </source>
</evidence>
<comment type="similarity">
    <text evidence="2">Belongs to the binding-protein-dependent transport system permease family. HisMQ subfamily.</text>
</comment>
<dbReference type="Pfam" id="PF00528">
    <property type="entry name" value="BPD_transp_1"/>
    <property type="match status" value="1"/>
</dbReference>
<keyword evidence="4" id="KW-1003">Cell membrane</keyword>
<keyword evidence="11" id="KW-1185">Reference proteome</keyword>